<name>A0A4R9BGT9_9MICO</name>
<dbReference type="EMBL" id="SOHM01000041">
    <property type="protein sequence ID" value="TFD84423.1"/>
    <property type="molecule type" value="Genomic_DNA"/>
</dbReference>
<keyword evidence="2" id="KW-0812">Transmembrane</keyword>
<evidence type="ECO:0000256" key="1">
    <source>
        <dbReference type="SAM" id="MobiDB-lite"/>
    </source>
</evidence>
<keyword evidence="2" id="KW-1133">Transmembrane helix</keyword>
<protein>
    <submittedName>
        <fullName evidence="4">Uncharacterized protein</fullName>
    </submittedName>
</protein>
<dbReference type="InterPro" id="IPR046112">
    <property type="entry name" value="DUF6049"/>
</dbReference>
<feature type="signal peptide" evidence="3">
    <location>
        <begin position="1"/>
        <end position="23"/>
    </location>
</feature>
<feature type="region of interest" description="Disordered" evidence="1">
    <location>
        <begin position="718"/>
        <end position="760"/>
    </location>
</feature>
<dbReference type="OrthoDB" id="4985746at2"/>
<sequence>MAALLCAPLLVWPALATANPATAATAAAVGPAVAATNDDTVALHVTPSNSSALRLNEDLALSVTITNDSASAVSAGNLDVYLAERALTSSTALDNWLTPDEDDAAGDLMTSVPLTAPVQPHSTVTIAVTVPSAALGLFEWSPWGPRGIAASLSSDGSVRASGQSTFVWYPDASVVQPPVVTPVNLAVAMPITTPANSTGLISAEDLAAYTADSGILTRQLDGVVNRPVAIAIDPMIIASIRVLGTSAPESAVAWLSRLALAENDIFPLGYADSDPSLAVQAGAPGPLSPTSLAFAMDPALFVPTAPSPAAEPGESTVDPNIPAPTSTEGDPLPEQTEDGGTVPTLEQILAWDYTATNIAWPADNAVAQADLAAFAAAGLTTTILQSGNVAQEDADASTSTMLDLGSNELGLVADSGISDAMRKAVMATTDNSWRGYMAELSSQIAVVASANPGEARTLLASLDRGWPPTAPRLSQTIDGLAALPWYSATTLTEAAATPVATDVTFVPQSEPPGSVDQASRLVDQEAEVIAFSGALADPAAVTAPYRLSVLALLGTSWQKTPDEWRSSVGDTLASSHEVLRSVTVSTKGPINVVGSKVDIPVTLNNSLGQAVSVRVQALPSNGRLVVGNDVEAVIDANSAKTVSIPVTAAVGNGAVSLRVTLYTPSGAEVGQPSLISVNVRADWEGIGSRIFAALVVLFFGFGVWRNIVHRRRDRAGAAAAAADPTADLESGADAAPVTSSDPPPITPPAAPDSLPPAPRG</sequence>
<feature type="compositionally biased region" description="Low complexity" evidence="1">
    <location>
        <begin position="718"/>
        <end position="727"/>
    </location>
</feature>
<dbReference type="Pfam" id="PF19516">
    <property type="entry name" value="DUF6049"/>
    <property type="match status" value="1"/>
</dbReference>
<evidence type="ECO:0000256" key="2">
    <source>
        <dbReference type="SAM" id="Phobius"/>
    </source>
</evidence>
<reference evidence="4 5" key="1">
    <citation type="submission" date="2019-03" db="EMBL/GenBank/DDBJ databases">
        <title>Genomics of glacier-inhabiting Cryobacterium strains.</title>
        <authorList>
            <person name="Liu Q."/>
            <person name="Xin Y.-H."/>
        </authorList>
    </citation>
    <scope>NUCLEOTIDE SEQUENCE [LARGE SCALE GENOMIC DNA]</scope>
    <source>
        <strain evidence="4 5">Sr59</strain>
    </source>
</reference>
<organism evidence="4 5">
    <name type="scientific">Cryobacterium lactosi</name>
    <dbReference type="NCBI Taxonomy" id="1259202"/>
    <lineage>
        <taxon>Bacteria</taxon>
        <taxon>Bacillati</taxon>
        <taxon>Actinomycetota</taxon>
        <taxon>Actinomycetes</taxon>
        <taxon>Micrococcales</taxon>
        <taxon>Microbacteriaceae</taxon>
        <taxon>Cryobacterium</taxon>
    </lineage>
</organism>
<evidence type="ECO:0000256" key="3">
    <source>
        <dbReference type="SAM" id="SignalP"/>
    </source>
</evidence>
<feature type="region of interest" description="Disordered" evidence="1">
    <location>
        <begin position="306"/>
        <end position="339"/>
    </location>
</feature>
<keyword evidence="2" id="KW-0472">Membrane</keyword>
<comment type="caution">
    <text evidence="4">The sequence shown here is derived from an EMBL/GenBank/DDBJ whole genome shotgun (WGS) entry which is preliminary data.</text>
</comment>
<accession>A0A4R9BGT9</accession>
<dbReference type="AlphaFoldDB" id="A0A4R9BGT9"/>
<feature type="transmembrane region" description="Helical" evidence="2">
    <location>
        <begin position="686"/>
        <end position="704"/>
    </location>
</feature>
<dbReference type="RefSeq" id="WP_134642517.1">
    <property type="nucleotide sequence ID" value="NZ_SOHM01000041.1"/>
</dbReference>
<feature type="chain" id="PRO_5020822924" evidence="3">
    <location>
        <begin position="24"/>
        <end position="760"/>
    </location>
</feature>
<dbReference type="Proteomes" id="UP000298468">
    <property type="component" value="Unassembled WGS sequence"/>
</dbReference>
<evidence type="ECO:0000313" key="4">
    <source>
        <dbReference type="EMBL" id="TFD84423.1"/>
    </source>
</evidence>
<keyword evidence="3" id="KW-0732">Signal</keyword>
<feature type="compositionally biased region" description="Pro residues" evidence="1">
    <location>
        <begin position="741"/>
        <end position="760"/>
    </location>
</feature>
<gene>
    <name evidence="4" type="ORF">E3T61_19575</name>
</gene>
<proteinExistence type="predicted"/>
<evidence type="ECO:0000313" key="5">
    <source>
        <dbReference type="Proteomes" id="UP000298468"/>
    </source>
</evidence>
<keyword evidence="5" id="KW-1185">Reference proteome</keyword>